<proteinExistence type="predicted"/>
<evidence type="ECO:0000313" key="2">
    <source>
        <dbReference type="Proteomes" id="UP000828390"/>
    </source>
</evidence>
<name>A0A9D3YYW3_DREPO</name>
<gene>
    <name evidence="1" type="ORF">DPMN_069325</name>
</gene>
<keyword evidence="2" id="KW-1185">Reference proteome</keyword>
<comment type="caution">
    <text evidence="1">The sequence shown here is derived from an EMBL/GenBank/DDBJ whole genome shotgun (WGS) entry which is preliminary data.</text>
</comment>
<organism evidence="1 2">
    <name type="scientific">Dreissena polymorpha</name>
    <name type="common">Zebra mussel</name>
    <name type="synonym">Mytilus polymorpha</name>
    <dbReference type="NCBI Taxonomy" id="45954"/>
    <lineage>
        <taxon>Eukaryota</taxon>
        <taxon>Metazoa</taxon>
        <taxon>Spiralia</taxon>
        <taxon>Lophotrochozoa</taxon>
        <taxon>Mollusca</taxon>
        <taxon>Bivalvia</taxon>
        <taxon>Autobranchia</taxon>
        <taxon>Heteroconchia</taxon>
        <taxon>Euheterodonta</taxon>
        <taxon>Imparidentia</taxon>
        <taxon>Neoheterodontei</taxon>
        <taxon>Myida</taxon>
        <taxon>Dreissenoidea</taxon>
        <taxon>Dreissenidae</taxon>
        <taxon>Dreissena</taxon>
    </lineage>
</organism>
<protein>
    <submittedName>
        <fullName evidence="1">Uncharacterized protein</fullName>
    </submittedName>
</protein>
<dbReference type="Proteomes" id="UP000828390">
    <property type="component" value="Unassembled WGS sequence"/>
</dbReference>
<evidence type="ECO:0000313" key="1">
    <source>
        <dbReference type="EMBL" id="KAH3709860.1"/>
    </source>
</evidence>
<reference evidence="1" key="2">
    <citation type="submission" date="2020-11" db="EMBL/GenBank/DDBJ databases">
        <authorList>
            <person name="McCartney M.A."/>
            <person name="Auch B."/>
            <person name="Kono T."/>
            <person name="Mallez S."/>
            <person name="Becker A."/>
            <person name="Gohl D.M."/>
            <person name="Silverstein K.A.T."/>
            <person name="Koren S."/>
            <person name="Bechman K.B."/>
            <person name="Herman A."/>
            <person name="Abrahante J.E."/>
            <person name="Garbe J."/>
        </authorList>
    </citation>
    <scope>NUCLEOTIDE SEQUENCE</scope>
    <source>
        <strain evidence="1">Duluth1</strain>
        <tissue evidence="1">Whole animal</tissue>
    </source>
</reference>
<dbReference type="AlphaFoldDB" id="A0A9D3YYW3"/>
<dbReference type="EMBL" id="JAIWYP010000014">
    <property type="protein sequence ID" value="KAH3709860.1"/>
    <property type="molecule type" value="Genomic_DNA"/>
</dbReference>
<reference evidence="1" key="1">
    <citation type="journal article" date="2019" name="bioRxiv">
        <title>The Genome of the Zebra Mussel, Dreissena polymorpha: A Resource for Invasive Species Research.</title>
        <authorList>
            <person name="McCartney M.A."/>
            <person name="Auch B."/>
            <person name="Kono T."/>
            <person name="Mallez S."/>
            <person name="Zhang Y."/>
            <person name="Obille A."/>
            <person name="Becker A."/>
            <person name="Abrahante J.E."/>
            <person name="Garbe J."/>
            <person name="Badalamenti J.P."/>
            <person name="Herman A."/>
            <person name="Mangelson H."/>
            <person name="Liachko I."/>
            <person name="Sullivan S."/>
            <person name="Sone E.D."/>
            <person name="Koren S."/>
            <person name="Silverstein K.A.T."/>
            <person name="Beckman K.B."/>
            <person name="Gohl D.M."/>
        </authorList>
    </citation>
    <scope>NUCLEOTIDE SEQUENCE</scope>
    <source>
        <strain evidence="1">Duluth1</strain>
        <tissue evidence="1">Whole animal</tissue>
    </source>
</reference>
<accession>A0A9D3YYW3</accession>
<sequence length="85" mass="9770">MANPHGTVTCCGYVTAWDAYVKGHGHLRLQVWRPIPGRPGMYTLLGENGFQAKSEWWYRNKQNMSRVLRKLGIMHVRKVSSQISL</sequence>